<evidence type="ECO:0000313" key="3">
    <source>
        <dbReference type="EMBL" id="WIV58455.1"/>
    </source>
</evidence>
<dbReference type="Proteomes" id="UP001227101">
    <property type="component" value="Chromosome"/>
</dbReference>
<dbReference type="EMBL" id="CP127173">
    <property type="protein sequence ID" value="WIV58455.1"/>
    <property type="molecule type" value="Genomic_DNA"/>
</dbReference>
<feature type="transmembrane region" description="Helical" evidence="2">
    <location>
        <begin position="326"/>
        <end position="346"/>
    </location>
</feature>
<organism evidence="3 4">
    <name type="scientific">Amycolatopsis nalaikhensis</name>
    <dbReference type="NCBI Taxonomy" id="715472"/>
    <lineage>
        <taxon>Bacteria</taxon>
        <taxon>Bacillati</taxon>
        <taxon>Actinomycetota</taxon>
        <taxon>Actinomycetes</taxon>
        <taxon>Pseudonocardiales</taxon>
        <taxon>Pseudonocardiaceae</taxon>
        <taxon>Amycolatopsis</taxon>
    </lineage>
</organism>
<reference evidence="3 4" key="1">
    <citation type="submission" date="2023-06" db="EMBL/GenBank/DDBJ databases">
        <authorList>
            <person name="Oyuntsetseg B."/>
            <person name="Kim S.B."/>
        </authorList>
    </citation>
    <scope>NUCLEOTIDE SEQUENCE [LARGE SCALE GENOMIC DNA]</scope>
    <source>
        <strain evidence="3 4">2-2</strain>
    </source>
</reference>
<feature type="transmembrane region" description="Helical" evidence="2">
    <location>
        <begin position="46"/>
        <end position="65"/>
    </location>
</feature>
<feature type="transmembrane region" description="Helical" evidence="2">
    <location>
        <begin position="137"/>
        <end position="156"/>
    </location>
</feature>
<protein>
    <recommendedName>
        <fullName evidence="5">Integral membrane protein</fullName>
    </recommendedName>
</protein>
<feature type="compositionally biased region" description="Polar residues" evidence="1">
    <location>
        <begin position="230"/>
        <end position="247"/>
    </location>
</feature>
<feature type="transmembrane region" description="Helical" evidence="2">
    <location>
        <begin position="406"/>
        <end position="424"/>
    </location>
</feature>
<keyword evidence="2" id="KW-0812">Transmembrane</keyword>
<feature type="region of interest" description="Disordered" evidence="1">
    <location>
        <begin position="189"/>
        <end position="297"/>
    </location>
</feature>
<feature type="transmembrane region" description="Helical" evidence="2">
    <location>
        <begin position="430"/>
        <end position="449"/>
    </location>
</feature>
<feature type="transmembrane region" description="Helical" evidence="2">
    <location>
        <begin position="12"/>
        <end position="34"/>
    </location>
</feature>
<keyword evidence="4" id="KW-1185">Reference proteome</keyword>
<dbReference type="RefSeq" id="WP_285455836.1">
    <property type="nucleotide sequence ID" value="NZ_CP127173.1"/>
</dbReference>
<evidence type="ECO:0008006" key="5">
    <source>
        <dbReference type="Google" id="ProtNLM"/>
    </source>
</evidence>
<feature type="transmembrane region" description="Helical" evidence="2">
    <location>
        <begin position="302"/>
        <end position="320"/>
    </location>
</feature>
<feature type="transmembrane region" description="Helical" evidence="2">
    <location>
        <begin position="109"/>
        <end position="130"/>
    </location>
</feature>
<keyword evidence="2" id="KW-1133">Transmembrane helix</keyword>
<feature type="transmembrane region" description="Helical" evidence="2">
    <location>
        <begin position="162"/>
        <end position="180"/>
    </location>
</feature>
<feature type="compositionally biased region" description="Polar residues" evidence="1">
    <location>
        <begin position="278"/>
        <end position="297"/>
    </location>
</feature>
<feature type="transmembrane region" description="Helical" evidence="2">
    <location>
        <begin position="70"/>
        <end position="89"/>
    </location>
</feature>
<feature type="transmembrane region" description="Helical" evidence="2">
    <location>
        <begin position="492"/>
        <end position="510"/>
    </location>
</feature>
<feature type="compositionally biased region" description="Low complexity" evidence="1">
    <location>
        <begin position="214"/>
        <end position="224"/>
    </location>
</feature>
<proteinExistence type="predicted"/>
<evidence type="ECO:0000313" key="4">
    <source>
        <dbReference type="Proteomes" id="UP001227101"/>
    </source>
</evidence>
<feature type="transmembrane region" description="Helical" evidence="2">
    <location>
        <begin position="461"/>
        <end position="480"/>
    </location>
</feature>
<accession>A0ABY8XS13</accession>
<gene>
    <name evidence="3" type="ORF">QP939_07410</name>
</gene>
<feature type="transmembrane region" description="Helical" evidence="2">
    <location>
        <begin position="353"/>
        <end position="377"/>
    </location>
</feature>
<feature type="compositionally biased region" description="Polar residues" evidence="1">
    <location>
        <begin position="255"/>
        <end position="270"/>
    </location>
</feature>
<evidence type="ECO:0000256" key="2">
    <source>
        <dbReference type="SAM" id="Phobius"/>
    </source>
</evidence>
<sequence length="518" mass="51507">MTDAIEPRPSLPAVLGGVVVLATTGAPQSISYLLRVGIDTPRHAGTQLAVGLCGAVAIAVCLFAARFWRWLLPAGAVGVFAAALAHLPVLREVTVRVPGEDAPVPDVVAHPVAACVLSAASGVLLVGLLAAARSGMVVGVVAVAAYYGVALVGPLLDAGAAVRLAVTGVAALLTGAALVGRGAPAGQTLPAWQIPPADHGSHASPAAKNPPGWPGSAAGPAWSPEESPHGPNSPTDQTSTTGHTWSPEQAPHGPNSPTDQTSTTGHTWSPEQAPHGPNSPTDQTSTRSGPVTAATHSATRRVWPAAVVVFLPLIPTAFVAVLGRQLLGTTTGGLVGVLLVVASLAAAGSRDRLFAVAASALVLAAPATVLVFAHSSLAAGRPGYLWVVALVGIFSGTAARHLPWAARAAVLAALPMAAVGLQLGGDSQTIQGLLSGALLIFALGAVAAVTSAAAPRGELPAFAALVTTAAVGFGFAAGLFTRRTSGPLDPSAPLVSAGYFLVAAALLAILGKRLSEEP</sequence>
<keyword evidence="2" id="KW-0472">Membrane</keyword>
<name>A0ABY8XS13_9PSEU</name>
<evidence type="ECO:0000256" key="1">
    <source>
        <dbReference type="SAM" id="MobiDB-lite"/>
    </source>
</evidence>